<evidence type="ECO:0000256" key="1">
    <source>
        <dbReference type="ARBA" id="ARBA00004473"/>
    </source>
</evidence>
<feature type="transmembrane region" description="Helical" evidence="7">
    <location>
        <begin position="313"/>
        <end position="331"/>
    </location>
</feature>
<feature type="transmembrane region" description="Helical" evidence="7">
    <location>
        <begin position="579"/>
        <end position="600"/>
    </location>
</feature>
<dbReference type="GO" id="GO:0005637">
    <property type="term" value="C:nuclear inner membrane"/>
    <property type="evidence" value="ECO:0007669"/>
    <property type="project" value="UniProtKB-SubCell"/>
</dbReference>
<gene>
    <name evidence="9" type="ORF">EJ08DRAFT_695950</name>
</gene>
<dbReference type="GO" id="GO:0034506">
    <property type="term" value="C:chromosome, centromeric core domain"/>
    <property type="evidence" value="ECO:0007669"/>
    <property type="project" value="TreeGrafter"/>
</dbReference>
<keyword evidence="4 7" id="KW-0472">Membrane</keyword>
<dbReference type="EMBL" id="MU007029">
    <property type="protein sequence ID" value="KAF2431798.1"/>
    <property type="molecule type" value="Genomic_DNA"/>
</dbReference>
<evidence type="ECO:0000256" key="5">
    <source>
        <dbReference type="ARBA" id="ARBA00023242"/>
    </source>
</evidence>
<dbReference type="PANTHER" id="PTHR28538">
    <property type="entry name" value="INTEGRAL INNER NUCLEAR MEMBRANE PROTEIN IMA1"/>
    <property type="match status" value="1"/>
</dbReference>
<evidence type="ECO:0000256" key="7">
    <source>
        <dbReference type="SAM" id="Phobius"/>
    </source>
</evidence>
<feature type="compositionally biased region" description="Low complexity" evidence="6">
    <location>
        <begin position="394"/>
        <end position="408"/>
    </location>
</feature>
<dbReference type="GO" id="GO:0071765">
    <property type="term" value="P:nuclear inner membrane organization"/>
    <property type="evidence" value="ECO:0007669"/>
    <property type="project" value="InterPro"/>
</dbReference>
<evidence type="ECO:0000313" key="9">
    <source>
        <dbReference type="EMBL" id="KAF2431798.1"/>
    </source>
</evidence>
<keyword evidence="2 7" id="KW-0812">Transmembrane</keyword>
<feature type="domain" description="Ima1 N-terminal" evidence="8">
    <location>
        <begin position="9"/>
        <end position="139"/>
    </location>
</feature>
<name>A0A9P4U0C9_9PEZI</name>
<sequence>MPRFFRRNLTCFYCNTESQQQRKGKLRKWQCETCEAVNHLDENGDITEPPNTATPKAIRYANQPSRSFSYSPSSSPQDSTNLFCRICVQNHHFYNENLANFLPDDDDPQYPAYEAALPEYKAQLAERYPQVCADCAPKVNKSLRDATHMARSDHLQRMMDRTRSGRIKIKRGGWHVKHFIMIAIGVVWWVSLLSQVLWHVLAVLPTKSRRGLASDSTSTPPWCVVDALKAREVTSCCFNTFTSWTRYGLLLGAPVFWWNSKMYSKLSSRTGQLKGVGQYLALQFLVLILRFYAFSKLTHWTSLPGDIPLEAGHAVMIVLLLGTTAISLRIIELKEKPLVVFTGLQPIVGAPSTALPPPLDQTKHTHITSSFPISALAPPRRSPSVDPGYETGYSTSTTHSAISTTASTNEEDYDAEISMEWTPTNTPKMLEPRRPIQLPQHTQMQQLFSQPSPFYGTLPLPPVPPAHKARKPLAPFIPASQAKKDNFLNELMNSRNHNGGGNSANFGGQIRGDYTFAAPKMRDRQFEFAETGLEGLFNSAFSLQGPTANGNASGRGGDETEEGRGHVVEGREVERGMVVFWRLVFGLGVAGALGVGLSWWKGEGFGVAG</sequence>
<dbReference type="AlphaFoldDB" id="A0A9P4U0C9"/>
<feature type="transmembrane region" description="Helical" evidence="7">
    <location>
        <begin position="276"/>
        <end position="293"/>
    </location>
</feature>
<evidence type="ECO:0000259" key="8">
    <source>
        <dbReference type="Pfam" id="PF09779"/>
    </source>
</evidence>
<evidence type="ECO:0000256" key="6">
    <source>
        <dbReference type="SAM" id="MobiDB-lite"/>
    </source>
</evidence>
<dbReference type="Proteomes" id="UP000800235">
    <property type="component" value="Unassembled WGS sequence"/>
</dbReference>
<evidence type="ECO:0000313" key="10">
    <source>
        <dbReference type="Proteomes" id="UP000800235"/>
    </source>
</evidence>
<dbReference type="GO" id="GO:0034992">
    <property type="term" value="C:microtubule organizing center attachment site"/>
    <property type="evidence" value="ECO:0007669"/>
    <property type="project" value="TreeGrafter"/>
</dbReference>
<proteinExistence type="predicted"/>
<dbReference type="GO" id="GO:0044732">
    <property type="term" value="C:mitotic spindle pole body"/>
    <property type="evidence" value="ECO:0007669"/>
    <property type="project" value="TreeGrafter"/>
</dbReference>
<keyword evidence="5" id="KW-0539">Nucleus</keyword>
<dbReference type="OrthoDB" id="5966927at2759"/>
<feature type="region of interest" description="Disordered" evidence="6">
    <location>
        <begin position="547"/>
        <end position="567"/>
    </location>
</feature>
<comment type="subcellular location">
    <subcellularLocation>
        <location evidence="1">Nucleus inner membrane</location>
        <topology evidence="1">Multi-pass membrane protein</topology>
    </subcellularLocation>
</comment>
<evidence type="ECO:0000256" key="2">
    <source>
        <dbReference type="ARBA" id="ARBA00022692"/>
    </source>
</evidence>
<protein>
    <recommendedName>
        <fullName evidence="8">Ima1 N-terminal domain-containing protein</fullName>
    </recommendedName>
</protein>
<dbReference type="Pfam" id="PF09779">
    <property type="entry name" value="Ima1_N"/>
    <property type="match status" value="1"/>
</dbReference>
<dbReference type="InterPro" id="IPR042321">
    <property type="entry name" value="Ima1"/>
</dbReference>
<reference evidence="9" key="1">
    <citation type="journal article" date="2020" name="Stud. Mycol.">
        <title>101 Dothideomycetes genomes: a test case for predicting lifestyles and emergence of pathogens.</title>
        <authorList>
            <person name="Haridas S."/>
            <person name="Albert R."/>
            <person name="Binder M."/>
            <person name="Bloem J."/>
            <person name="Labutti K."/>
            <person name="Salamov A."/>
            <person name="Andreopoulos B."/>
            <person name="Baker S."/>
            <person name="Barry K."/>
            <person name="Bills G."/>
            <person name="Bluhm B."/>
            <person name="Cannon C."/>
            <person name="Castanera R."/>
            <person name="Culley D."/>
            <person name="Daum C."/>
            <person name="Ezra D."/>
            <person name="Gonzalez J."/>
            <person name="Henrissat B."/>
            <person name="Kuo A."/>
            <person name="Liang C."/>
            <person name="Lipzen A."/>
            <person name="Lutzoni F."/>
            <person name="Magnuson J."/>
            <person name="Mondo S."/>
            <person name="Nolan M."/>
            <person name="Ohm R."/>
            <person name="Pangilinan J."/>
            <person name="Park H.-J."/>
            <person name="Ramirez L."/>
            <person name="Alfaro M."/>
            <person name="Sun H."/>
            <person name="Tritt A."/>
            <person name="Yoshinaga Y."/>
            <person name="Zwiers L.-H."/>
            <person name="Turgeon B."/>
            <person name="Goodwin S."/>
            <person name="Spatafora J."/>
            <person name="Crous P."/>
            <person name="Grigoriev I."/>
        </authorList>
    </citation>
    <scope>NUCLEOTIDE SEQUENCE</scope>
    <source>
        <strain evidence="9">CBS 130266</strain>
    </source>
</reference>
<accession>A0A9P4U0C9</accession>
<feature type="region of interest" description="Disordered" evidence="6">
    <location>
        <begin position="393"/>
        <end position="413"/>
    </location>
</feature>
<feature type="compositionally biased region" description="Basic and acidic residues" evidence="6">
    <location>
        <begin position="556"/>
        <end position="567"/>
    </location>
</feature>
<comment type="caution">
    <text evidence="9">The sequence shown here is derived from an EMBL/GenBank/DDBJ whole genome shotgun (WGS) entry which is preliminary data.</text>
</comment>
<keyword evidence="10" id="KW-1185">Reference proteome</keyword>
<dbReference type="InterPro" id="IPR018617">
    <property type="entry name" value="Ima1_N"/>
</dbReference>
<keyword evidence="3 7" id="KW-1133">Transmembrane helix</keyword>
<dbReference type="PANTHER" id="PTHR28538:SF1">
    <property type="entry name" value="INTEGRAL INNER NUCLEAR MEMBRANE PROTEIN IMA1"/>
    <property type="match status" value="1"/>
</dbReference>
<feature type="transmembrane region" description="Helical" evidence="7">
    <location>
        <begin position="179"/>
        <end position="201"/>
    </location>
</feature>
<evidence type="ECO:0000256" key="3">
    <source>
        <dbReference type="ARBA" id="ARBA00022989"/>
    </source>
</evidence>
<evidence type="ECO:0000256" key="4">
    <source>
        <dbReference type="ARBA" id="ARBA00023136"/>
    </source>
</evidence>
<organism evidence="9 10">
    <name type="scientific">Tothia fuscella</name>
    <dbReference type="NCBI Taxonomy" id="1048955"/>
    <lineage>
        <taxon>Eukaryota</taxon>
        <taxon>Fungi</taxon>
        <taxon>Dikarya</taxon>
        <taxon>Ascomycota</taxon>
        <taxon>Pezizomycotina</taxon>
        <taxon>Dothideomycetes</taxon>
        <taxon>Pleosporomycetidae</taxon>
        <taxon>Venturiales</taxon>
        <taxon>Cylindrosympodiaceae</taxon>
        <taxon>Tothia</taxon>
    </lineage>
</organism>